<gene>
    <name evidence="2" type="ORF">GBAR_LOCUS15429</name>
</gene>
<feature type="non-terminal residue" evidence="2">
    <location>
        <position position="1"/>
    </location>
</feature>
<reference evidence="2" key="1">
    <citation type="submission" date="2023-03" db="EMBL/GenBank/DDBJ databases">
        <authorList>
            <person name="Steffen K."/>
            <person name="Cardenas P."/>
        </authorList>
    </citation>
    <scope>NUCLEOTIDE SEQUENCE</scope>
</reference>
<comment type="caution">
    <text evidence="2">The sequence shown here is derived from an EMBL/GenBank/DDBJ whole genome shotgun (WGS) entry which is preliminary data.</text>
</comment>
<keyword evidence="1" id="KW-0812">Transmembrane</keyword>
<keyword evidence="3" id="KW-1185">Reference proteome</keyword>
<keyword evidence="1" id="KW-0472">Membrane</keyword>
<dbReference type="Proteomes" id="UP001174909">
    <property type="component" value="Unassembled WGS sequence"/>
</dbReference>
<dbReference type="EMBL" id="CASHTH010002252">
    <property type="protein sequence ID" value="CAI8026937.1"/>
    <property type="molecule type" value="Genomic_DNA"/>
</dbReference>
<feature type="transmembrane region" description="Helical" evidence="1">
    <location>
        <begin position="234"/>
        <end position="262"/>
    </location>
</feature>
<protein>
    <submittedName>
        <fullName evidence="2">Uncharacterized protein</fullName>
    </submittedName>
</protein>
<evidence type="ECO:0000256" key="1">
    <source>
        <dbReference type="SAM" id="Phobius"/>
    </source>
</evidence>
<sequence>GQPSLHPESVYACPNETVTFTCHGSGIVATRWELDLYAEKDALQIIFTSRQPVGSQETVYMDMISANLSEVTGKNDNGSTADMTTTLTITAHRLPNKTNITCLTPTEENVITKSSSIFYFADIPRWNNNNFSSYQEKGTYFTALLELGTMFDGRGVPIDHYIIQVDNGTQFETPGPTYSFDIMYNTTLSVNISAHNCAGYSDLLSLWIEYHKNLDKEVDSMTSRPDTDGSSDGFSVLVIVVPASAAATLLVITISVLLIVFLKRHSSANKNRQQEKCDVVENSAYGVHVRGSVGDRLEPDYNMENNPLYEMRMLSNEGHLHKTQTPSPVPVYETVDSAAVKQ</sequence>
<evidence type="ECO:0000313" key="3">
    <source>
        <dbReference type="Proteomes" id="UP001174909"/>
    </source>
</evidence>
<name>A0AA35WUE9_GEOBA</name>
<organism evidence="2 3">
    <name type="scientific">Geodia barretti</name>
    <name type="common">Barrett's horny sponge</name>
    <dbReference type="NCBI Taxonomy" id="519541"/>
    <lineage>
        <taxon>Eukaryota</taxon>
        <taxon>Metazoa</taxon>
        <taxon>Porifera</taxon>
        <taxon>Demospongiae</taxon>
        <taxon>Heteroscleromorpha</taxon>
        <taxon>Tetractinellida</taxon>
        <taxon>Astrophorina</taxon>
        <taxon>Geodiidae</taxon>
        <taxon>Geodia</taxon>
    </lineage>
</organism>
<dbReference type="AlphaFoldDB" id="A0AA35WUE9"/>
<proteinExistence type="predicted"/>
<accession>A0AA35WUE9</accession>
<evidence type="ECO:0000313" key="2">
    <source>
        <dbReference type="EMBL" id="CAI8026937.1"/>
    </source>
</evidence>
<keyword evidence="1" id="KW-1133">Transmembrane helix</keyword>